<dbReference type="InterPro" id="IPR002470">
    <property type="entry name" value="Peptidase_S9A"/>
</dbReference>
<dbReference type="RefSeq" id="WP_092115449.1">
    <property type="nucleotide sequence ID" value="NZ_FNTH01000001.1"/>
</dbReference>
<dbReference type="Gene3D" id="2.120.10.30">
    <property type="entry name" value="TolB, C-terminal domain"/>
    <property type="match status" value="1"/>
</dbReference>
<keyword evidence="3" id="KW-0645">Protease</keyword>
<organism evidence="3 4">
    <name type="scientific">Bradyrhizobium erythrophlei</name>
    <dbReference type="NCBI Taxonomy" id="1437360"/>
    <lineage>
        <taxon>Bacteria</taxon>
        <taxon>Pseudomonadati</taxon>
        <taxon>Pseudomonadota</taxon>
        <taxon>Alphaproteobacteria</taxon>
        <taxon>Hyphomicrobiales</taxon>
        <taxon>Nitrobacteraceae</taxon>
        <taxon>Bradyrhizobium</taxon>
    </lineage>
</organism>
<dbReference type="Pfam" id="PF00326">
    <property type="entry name" value="Peptidase_S9"/>
    <property type="match status" value="1"/>
</dbReference>
<dbReference type="Proteomes" id="UP000198992">
    <property type="component" value="Unassembled WGS sequence"/>
</dbReference>
<dbReference type="AlphaFoldDB" id="A0A1H4THE5"/>
<dbReference type="PANTHER" id="PTHR42776">
    <property type="entry name" value="SERINE PEPTIDASE S9 FAMILY MEMBER"/>
    <property type="match status" value="1"/>
</dbReference>
<dbReference type="GO" id="GO:0004177">
    <property type="term" value="F:aminopeptidase activity"/>
    <property type="evidence" value="ECO:0007669"/>
    <property type="project" value="UniProtKB-KW"/>
</dbReference>
<dbReference type="PRINTS" id="PR00862">
    <property type="entry name" value="PROLIGOPTASE"/>
</dbReference>
<evidence type="ECO:0000313" key="4">
    <source>
        <dbReference type="Proteomes" id="UP000198992"/>
    </source>
</evidence>
<reference evidence="3 4" key="1">
    <citation type="submission" date="2016-10" db="EMBL/GenBank/DDBJ databases">
        <authorList>
            <person name="de Groot N.N."/>
        </authorList>
    </citation>
    <scope>NUCLEOTIDE SEQUENCE [LARGE SCALE GENOMIC DNA]</scope>
    <source>
        <strain evidence="3 4">MT12</strain>
    </source>
</reference>
<dbReference type="PANTHER" id="PTHR42776:SF27">
    <property type="entry name" value="DIPEPTIDYL PEPTIDASE FAMILY MEMBER 6"/>
    <property type="match status" value="1"/>
</dbReference>
<dbReference type="SUPFAM" id="SSF53474">
    <property type="entry name" value="alpha/beta-Hydrolases"/>
    <property type="match status" value="1"/>
</dbReference>
<evidence type="ECO:0000259" key="2">
    <source>
        <dbReference type="Pfam" id="PF00326"/>
    </source>
</evidence>
<protein>
    <submittedName>
        <fullName evidence="3">Dipeptidyl aminopeptidase/acylaminoacyl peptidase</fullName>
    </submittedName>
</protein>
<dbReference type="GO" id="GO:0006508">
    <property type="term" value="P:proteolysis"/>
    <property type="evidence" value="ECO:0007669"/>
    <property type="project" value="InterPro"/>
</dbReference>
<dbReference type="EMBL" id="FNTH01000001">
    <property type="protein sequence ID" value="SEC55524.1"/>
    <property type="molecule type" value="Genomic_DNA"/>
</dbReference>
<dbReference type="OrthoDB" id="1094230at2"/>
<dbReference type="Gene3D" id="3.40.50.1820">
    <property type="entry name" value="alpha/beta hydrolase"/>
    <property type="match status" value="1"/>
</dbReference>
<feature type="domain" description="Peptidase S9 prolyl oligopeptidase catalytic" evidence="2">
    <location>
        <begin position="425"/>
        <end position="640"/>
    </location>
</feature>
<keyword evidence="1" id="KW-0378">Hydrolase</keyword>
<proteinExistence type="predicted"/>
<dbReference type="InterPro" id="IPR011042">
    <property type="entry name" value="6-blade_b-propeller_TolB-like"/>
</dbReference>
<dbReference type="SUPFAM" id="SSF82171">
    <property type="entry name" value="DPP6 N-terminal domain-like"/>
    <property type="match status" value="1"/>
</dbReference>
<keyword evidence="3" id="KW-0031">Aminopeptidase</keyword>
<name>A0A1H4THE5_9BRAD</name>
<dbReference type="InterPro" id="IPR006311">
    <property type="entry name" value="TAT_signal"/>
</dbReference>
<evidence type="ECO:0000256" key="1">
    <source>
        <dbReference type="ARBA" id="ARBA00022801"/>
    </source>
</evidence>
<dbReference type="GO" id="GO:0004252">
    <property type="term" value="F:serine-type endopeptidase activity"/>
    <property type="evidence" value="ECO:0007669"/>
    <property type="project" value="InterPro"/>
</dbReference>
<sequence>MPAPIDRRLLLRRAAMLGASLPFANLIGPARGEAPGLIARRVFFDNPDYINVRLSPDGTQLSYVAPLDGVNNLWVTPLSDLKAARPVTRVIDRNISAGYRWAHTNRHVVFFRERDGDENWRAASVDITDGKIVPLTPETGVKAFLQESDRKFPEEMLLRHNQRDKRYFDMYRVNIVTGASELVYENHDYIALITDSTFQLRLASRLIADGSAEVFERGPDGSWAPFMTVPIAETDTTQLLDFSADGKTLYLIDSRGRDKAALFALDMATRQTTLLAADDDADIVRAIFDENRRPLAALAITDRMRWHAVGQSVANDLADLGHYGAGDISFVSNSDDLRLGTVHFERDTESGEYALLDRKTREVRKLYTQHRALDGLALRKLEPVVIPSRDGLRLNCYLTRPAEAAAGVVPLVLVIHGGPYYRDTWGFSPVHQWLANRGYAVLAVNYRGSTGFGKAFITAADHEWGGKMHDDLIDAVDWAIAQGIADPKRVGFFGGSYGGYSALVAATKTPDVFACIVDLFGISNLVTFMATIPPYWGPWISVWKNRLGDPGTETGRAFLVERSPLTHIQRAVKPILIAQGMRDVRVVAAESEQMVNALKQRGVPVTYITFADEGHGFVRPENRLAFYGVTEAFLAKHLGGGCQPIGNDFSGSSLKVETGAELVPGLRG</sequence>
<dbReference type="PROSITE" id="PS51318">
    <property type="entry name" value="TAT"/>
    <property type="match status" value="1"/>
</dbReference>
<dbReference type="InterPro" id="IPR029058">
    <property type="entry name" value="AB_hydrolase_fold"/>
</dbReference>
<dbReference type="InterPro" id="IPR001375">
    <property type="entry name" value="Peptidase_S9_cat"/>
</dbReference>
<gene>
    <name evidence="3" type="ORF">SAMN05444164_2129</name>
</gene>
<evidence type="ECO:0000313" key="3">
    <source>
        <dbReference type="EMBL" id="SEC55524.1"/>
    </source>
</evidence>
<accession>A0A1H4THE5</accession>